<keyword evidence="1" id="KW-0560">Oxidoreductase</keyword>
<feature type="domain" description="NAD-glutamate dehydrogenase ACT2" evidence="5">
    <location>
        <begin position="408"/>
        <end position="499"/>
    </location>
</feature>
<dbReference type="PANTHER" id="PTHR43403:SF1">
    <property type="entry name" value="NAD-SPECIFIC GLUTAMATE DEHYDROGENASE"/>
    <property type="match status" value="1"/>
</dbReference>
<dbReference type="RefSeq" id="WP_209288126.1">
    <property type="nucleotide sequence ID" value="NZ_JACVEW010000019.1"/>
</dbReference>
<dbReference type="Pfam" id="PF21074">
    <property type="entry name" value="GDH_C"/>
    <property type="match status" value="1"/>
</dbReference>
<dbReference type="Pfam" id="PF05088">
    <property type="entry name" value="Bac_GDH_CD"/>
    <property type="match status" value="1"/>
</dbReference>
<reference evidence="7 8" key="1">
    <citation type="submission" date="2020-09" db="EMBL/GenBank/DDBJ databases">
        <authorList>
            <person name="Tanuku N.R.S."/>
        </authorList>
    </citation>
    <scope>NUCLEOTIDE SEQUENCE [LARGE SCALE GENOMIC DNA]</scope>
    <source>
        <strain evidence="7 8">AK62</strain>
    </source>
</reference>
<proteinExistence type="predicted"/>
<evidence type="ECO:0000256" key="1">
    <source>
        <dbReference type="ARBA" id="ARBA00023002"/>
    </source>
</evidence>
<feature type="domain" description="NAD-glutamate dehydrogenase N-terminal ACT1" evidence="4">
    <location>
        <begin position="35"/>
        <end position="179"/>
    </location>
</feature>
<evidence type="ECO:0000259" key="6">
    <source>
        <dbReference type="Pfam" id="PF21077"/>
    </source>
</evidence>
<comment type="caution">
    <text evidence="7">The sequence shown here is derived from an EMBL/GenBank/DDBJ whole genome shotgun (WGS) entry which is preliminary data.</text>
</comment>
<dbReference type="InterPro" id="IPR049056">
    <property type="entry name" value="NAD_Glu_DH_HM3"/>
</dbReference>
<feature type="domain" description="NAD-glutamate dehydrogenase ACT3" evidence="6">
    <location>
        <begin position="555"/>
        <end position="631"/>
    </location>
</feature>
<dbReference type="Pfam" id="PF21073">
    <property type="entry name" value="GDH_HM1"/>
    <property type="match status" value="1"/>
</dbReference>
<dbReference type="Pfam" id="PF21076">
    <property type="entry name" value="GDH_ACT2"/>
    <property type="match status" value="1"/>
</dbReference>
<dbReference type="InterPro" id="IPR036291">
    <property type="entry name" value="NAD(P)-bd_dom_sf"/>
</dbReference>
<evidence type="ECO:0000259" key="2">
    <source>
        <dbReference type="Pfam" id="PF05088"/>
    </source>
</evidence>
<name>A0ABS3ZCV9_9GAMM</name>
<evidence type="ECO:0000259" key="4">
    <source>
        <dbReference type="Pfam" id="PF21075"/>
    </source>
</evidence>
<feature type="domain" description="NAD-glutamate dehydrogenase catalytic" evidence="2">
    <location>
        <begin position="728"/>
        <end position="1220"/>
    </location>
</feature>
<keyword evidence="8" id="KW-1185">Reference proteome</keyword>
<dbReference type="InterPro" id="IPR049058">
    <property type="entry name" value="NAD_Glu_DH_HM2"/>
</dbReference>
<dbReference type="InterPro" id="IPR049064">
    <property type="entry name" value="NAD_Glu_DH_ACT3"/>
</dbReference>
<dbReference type="SUPFAM" id="SSF53223">
    <property type="entry name" value="Aminoacid dehydrogenase-like, N-terminal domain"/>
    <property type="match status" value="1"/>
</dbReference>
<dbReference type="InterPro" id="IPR048381">
    <property type="entry name" value="GDH_C"/>
</dbReference>
<dbReference type="Proteomes" id="UP000810171">
    <property type="component" value="Unassembled WGS sequence"/>
</dbReference>
<dbReference type="InterPro" id="IPR024727">
    <property type="entry name" value="NAD_Glu_DH_N_ACT1"/>
</dbReference>
<dbReference type="Pfam" id="PF21078">
    <property type="entry name" value="GDH_HM3"/>
    <property type="match status" value="1"/>
</dbReference>
<dbReference type="PANTHER" id="PTHR43403">
    <property type="entry name" value="NAD-SPECIFIC GLUTAMATE DEHYDROGENASE"/>
    <property type="match status" value="1"/>
</dbReference>
<feature type="domain" description="NAD-specific glutamate dehydrogenase C-terminal" evidence="3">
    <location>
        <begin position="1266"/>
        <end position="1603"/>
    </location>
</feature>
<protein>
    <submittedName>
        <fullName evidence="7">NAD-glutamate dehydrogenase</fullName>
    </submittedName>
</protein>
<dbReference type="InterPro" id="IPR028971">
    <property type="entry name" value="NAD-GDH_cat"/>
</dbReference>
<dbReference type="InterPro" id="IPR007780">
    <property type="entry name" value="NAD_Glu_DH_bac"/>
</dbReference>
<dbReference type="SUPFAM" id="SSF51735">
    <property type="entry name" value="NAD(P)-binding Rossmann-fold domains"/>
    <property type="match status" value="1"/>
</dbReference>
<gene>
    <name evidence="7" type="ORF">H9C73_12290</name>
</gene>
<accession>A0ABS3ZCV9</accession>
<sequence>MSSQTTESKADFLHQLKEMICDRLPQKRSLPMSEFADQYFAHMAETDLFKWRIDDLYGATLNAWQFIQERADGETKVRVFNPDYERHGWQSTHTVIEVVQEDMPFIVDSLRMELNRRGLSIHAILNTLLHVERDENGNLKQLCKTDCSNDKSCICESVVAIEVDRHTDPEQLKALQHGLLEVLSEVEATVQDFDHMLAKTDDLLAIYDKAPNQMDADDVQETRDFIRWLKEHFTFLGYDEFVLTGEGDKQQLEPVANSGLGLLRDDREGFDQGPLFSEERDVGAFTLVPELLSFTKSSRKSRVHRPAYPDYISIKRFDKQGKLVGESRFLGLYTSAVYLHGSTDIPVVRHKVKAVMQRSGLPEGGHDWKELQQILEIYPRDDLFQSSLDELYRIAMGILQIHERRQIRLFLRRDYYGQFFSALVYVPREIYSTDFRLRVQKILQAALDCDGAEFTTYFSESVLARTQFLLRRSDRRSVTDHYDERELERQVSHAASSWQEELYDALIEMLGEEKGIKAYNHYHGGFSAGYRADFTPRAAVVDIQHMSRLTEAEPMALSFYEALEREPEELNFKLYHRGEALPLSDVLPILENLGLRVIDEHPYQVEVDDYCVWVHDFNLRYTGRQQVTADTMQAVFEDAFLNIWYGLAGNDDFNKLVLGAELDWRQVTLLRAYAGYMKQMRFPISQEAISLALRHHSDLARQLLAFFAARFDPDAASEQEQQAQEEAILQGLENVSSLNEDQAIRQYLSLIKATLRTNFYQQENGKPKPYVSFKLSPREIPLVPEPKPMFEIYVHSPRVEGVHLRGGKVARGGLRWSDRHEDFRTEVLGLVKAQQVKNAVIVPVGAKGGFVARGTHEGMSREEWQREGVECYRTFIRALLDVTDNLVNGEVVPPKQVVRHDEDDTYLVVAADKGTATFSDIANEIAAEYGFWLGDAFASGGSQGYDHKKMGITARGAWVSVERHFREMGINTAEDPFSVLAIGDMSGDVFGNGMLCSDKIRLQAAFNHLHIFIDPDPDPAASFKERQRLFEERGGWGEYNTELISKGGGVFSRASKSITLTPEIKKLTGLTGSRITPNELISALLCAKVDLIWNGGIGTYIKAAEETHADVGDKANDGLRVDAQKVRARVIGEGGNLGLTQRARMALAEKGCRLNTDFIDNAGGVDCSDHEVNIKILLNEMVSNDDMTSKQRNRLLSDMTETVAELVLENNYRQVQAISLAESRSLGSMAEYRRFINALESADKLSRELENLPSDDVLADRQNAEQGLTRPELSVLVSYSKSDLKEKLLASDVADDPYLARELQTAFPARIHEEFGSALEQHRLRKEIISTQIANQMVNLMGINFADRLLTSTGAEIEQVVRAYVLARDIFGLIPLWEAVEELDYKVSAEIQAELMYSLQNLIKRATRWFVRNRPARLECAQEAGNFAPQLEAIMRNLGDLLCGEPYETWHKAYSRYCDEGVPARLAQIIAGSKALYSALSIIEVASEESISVEAAAQVFFGLGERLQLQWFSSQLNDLGIHSYWQALARDTFRDDLDTQHRALTASVLKSAKSDNQAAPERMADWLEHNQQHIDRWLNMLNELKNASSEDYAMYTVAVRELADMARCSTQLEA</sequence>
<dbReference type="InterPro" id="IPR049062">
    <property type="entry name" value="NAD_Glu_DH_ACT2"/>
</dbReference>
<dbReference type="Pfam" id="PF21075">
    <property type="entry name" value="GDH_ACT1"/>
    <property type="match status" value="1"/>
</dbReference>
<dbReference type="Pfam" id="PF21077">
    <property type="entry name" value="GDH_ACT3"/>
    <property type="match status" value="1"/>
</dbReference>
<organism evidence="7 8">
    <name type="scientific">Marinobacterium alkalitolerans</name>
    <dbReference type="NCBI Taxonomy" id="1542925"/>
    <lineage>
        <taxon>Bacteria</taxon>
        <taxon>Pseudomonadati</taxon>
        <taxon>Pseudomonadota</taxon>
        <taxon>Gammaproteobacteria</taxon>
        <taxon>Oceanospirillales</taxon>
        <taxon>Oceanospirillaceae</taxon>
        <taxon>Marinobacterium</taxon>
    </lineage>
</organism>
<dbReference type="Pfam" id="PF21079">
    <property type="entry name" value="GDH_HM2"/>
    <property type="match status" value="1"/>
</dbReference>
<dbReference type="PIRSF" id="PIRSF036761">
    <property type="entry name" value="GDH_Mll4104"/>
    <property type="match status" value="1"/>
</dbReference>
<evidence type="ECO:0000313" key="8">
    <source>
        <dbReference type="Proteomes" id="UP000810171"/>
    </source>
</evidence>
<dbReference type="InterPro" id="IPR049059">
    <property type="entry name" value="NAD_Glu_DH_HM1"/>
</dbReference>
<dbReference type="Gene3D" id="3.40.50.720">
    <property type="entry name" value="NAD(P)-binding Rossmann-like Domain"/>
    <property type="match status" value="1"/>
</dbReference>
<dbReference type="EMBL" id="JACVEW010000019">
    <property type="protein sequence ID" value="MBP0049517.1"/>
    <property type="molecule type" value="Genomic_DNA"/>
</dbReference>
<evidence type="ECO:0000259" key="3">
    <source>
        <dbReference type="Pfam" id="PF21074"/>
    </source>
</evidence>
<evidence type="ECO:0000313" key="7">
    <source>
        <dbReference type="EMBL" id="MBP0049517.1"/>
    </source>
</evidence>
<dbReference type="InterPro" id="IPR046346">
    <property type="entry name" value="Aminoacid_DH-like_N_sf"/>
</dbReference>
<evidence type="ECO:0000259" key="5">
    <source>
        <dbReference type="Pfam" id="PF21076"/>
    </source>
</evidence>